<dbReference type="OrthoDB" id="25308at2759"/>
<dbReference type="GO" id="GO:0032957">
    <property type="term" value="P:inositol trisphosphate metabolic process"/>
    <property type="evidence" value="ECO:0007669"/>
    <property type="project" value="InterPro"/>
</dbReference>
<evidence type="ECO:0000256" key="7">
    <source>
        <dbReference type="ARBA" id="ARBA00022777"/>
    </source>
</evidence>
<dbReference type="GO" id="GO:0005737">
    <property type="term" value="C:cytoplasm"/>
    <property type="evidence" value="ECO:0007669"/>
    <property type="project" value="TreeGrafter"/>
</dbReference>
<feature type="compositionally biased region" description="Polar residues" evidence="10">
    <location>
        <begin position="278"/>
        <end position="289"/>
    </location>
</feature>
<dbReference type="RefSeq" id="XP_005709401.1">
    <property type="nucleotide sequence ID" value="XM_005709344.1"/>
</dbReference>
<keyword evidence="11" id="KW-0472">Membrane</keyword>
<feature type="region of interest" description="Disordered" evidence="10">
    <location>
        <begin position="265"/>
        <end position="314"/>
    </location>
</feature>
<dbReference type="Gene3D" id="3.30.470.20">
    <property type="entry name" value="ATP-grasp fold, B domain"/>
    <property type="match status" value="1"/>
</dbReference>
<comment type="similarity">
    <text evidence="2">Belongs to the ITPK1 family.</text>
</comment>
<dbReference type="GO" id="GO:0052726">
    <property type="term" value="F:inositol-1,3,4-trisphosphate 5-kinase activity"/>
    <property type="evidence" value="ECO:0007669"/>
    <property type="project" value="InterPro"/>
</dbReference>
<dbReference type="SUPFAM" id="SSF56059">
    <property type="entry name" value="Glutathione synthetase ATP-binding domain-like"/>
    <property type="match status" value="1"/>
</dbReference>
<keyword evidence="8" id="KW-0067">ATP-binding</keyword>
<keyword evidence="5" id="KW-0479">Metal-binding</keyword>
<dbReference type="Proteomes" id="UP000030680">
    <property type="component" value="Unassembled WGS sequence"/>
</dbReference>
<feature type="transmembrane region" description="Helical" evidence="11">
    <location>
        <begin position="435"/>
        <end position="457"/>
    </location>
</feature>
<dbReference type="GeneID" id="17091421"/>
<evidence type="ECO:0000256" key="5">
    <source>
        <dbReference type="ARBA" id="ARBA00022723"/>
    </source>
</evidence>
<dbReference type="Gramene" id="EME32881">
    <property type="protein sequence ID" value="EME32881"/>
    <property type="gene ID" value="Gasu_02310"/>
</dbReference>
<reference evidence="14" key="1">
    <citation type="journal article" date="2013" name="Science">
        <title>Gene transfer from bacteria and archaea facilitated evolution of an extremophilic eukaryote.</title>
        <authorList>
            <person name="Schonknecht G."/>
            <person name="Chen W.H."/>
            <person name="Ternes C.M."/>
            <person name="Barbier G.G."/>
            <person name="Shrestha R.P."/>
            <person name="Stanke M."/>
            <person name="Brautigam A."/>
            <person name="Baker B.J."/>
            <person name="Banfield J.F."/>
            <person name="Garavito R.M."/>
            <person name="Carr K."/>
            <person name="Wilkerson C."/>
            <person name="Rensing S.A."/>
            <person name="Gagneul D."/>
            <person name="Dickenson N.E."/>
            <person name="Oesterhelt C."/>
            <person name="Lercher M.J."/>
            <person name="Weber A.P."/>
        </authorList>
    </citation>
    <scope>NUCLEOTIDE SEQUENCE [LARGE SCALE GENOMIC DNA]</scope>
    <source>
        <strain evidence="14">074W</strain>
    </source>
</reference>
<name>M2WAG9_GALSU</name>
<keyword evidence="4 13" id="KW-0808">Transferase</keyword>
<sequence>MAAAFQGDTVASSRMVSLQNFLQSNNTTLIIDDMAAVWSVISRKGLLQKIDEIVAATQKYYSCTGHSTYSLKRLEWLQISNETSCFQSVSFPIILKSLPACGVNKSHRMYIVKNERALEEVLNTYFAKNEVVIAQRLVPSSYIWKVYVIGDNVDIFCQPNLPLFHIQREVYKGQGWFCFDSQVSFAETNGIIYSPPEETLDSLRHFIEPLIPIVSHVLGLSLYGLDIIFDEVERHYCIVDINYFPSFRGVENCFDKIWMMIRKGRNREDSPEKEEKPSYQSTKVWSESSPPRPQHTLGGKRRLYSPTTTLTPNRQDFAWNPVKEETSAANTSAYVNTQGNGSSFSLWRLIHYLLGSVLFSVFFYIFLFPLLFVFVLGVILAAVVFGVYCIYLACMNTQPPSPLPLLVFLPFVLVLYGILLVFGAQRSSHRSLTAFWGRLCFSVGVIAGFSTPFYLWWKQMLNTLELLYAGVGTVS</sequence>
<comment type="cofactor">
    <cofactor evidence="1">
        <name>Mg(2+)</name>
        <dbReference type="ChEBI" id="CHEBI:18420"/>
    </cofactor>
</comment>
<feature type="domain" description="Inositol 1,3,4-trisphosphate 5/6-kinase ATP-grasp" evidence="12">
    <location>
        <begin position="87"/>
        <end position="254"/>
    </location>
</feature>
<keyword evidence="11" id="KW-0812">Transmembrane</keyword>
<dbReference type="EMBL" id="KB454484">
    <property type="protein sequence ID" value="EME32881.1"/>
    <property type="molecule type" value="Genomic_DNA"/>
</dbReference>
<keyword evidence="9" id="KW-0460">Magnesium</keyword>
<dbReference type="InterPro" id="IPR040464">
    <property type="entry name" value="InsP(3)kin_ATP-grasp"/>
</dbReference>
<evidence type="ECO:0000256" key="6">
    <source>
        <dbReference type="ARBA" id="ARBA00022741"/>
    </source>
</evidence>
<evidence type="ECO:0000256" key="10">
    <source>
        <dbReference type="SAM" id="MobiDB-lite"/>
    </source>
</evidence>
<dbReference type="GO" id="GO:0052725">
    <property type="term" value="F:inositol-1,3,4-trisphosphate 6-kinase activity"/>
    <property type="evidence" value="ECO:0007669"/>
    <property type="project" value="InterPro"/>
</dbReference>
<dbReference type="KEGG" id="gsl:Gasu_02310"/>
<evidence type="ECO:0000256" key="1">
    <source>
        <dbReference type="ARBA" id="ARBA00001946"/>
    </source>
</evidence>
<protein>
    <recommendedName>
        <fullName evidence="3">inositol-1,3,4-trisphosphate 5/6-kinase</fullName>
        <ecNumber evidence="3">2.7.1.159</ecNumber>
    </recommendedName>
</protein>
<dbReference type="STRING" id="130081.M2WAG9"/>
<evidence type="ECO:0000259" key="12">
    <source>
        <dbReference type="Pfam" id="PF05770"/>
    </source>
</evidence>
<keyword evidence="11" id="KW-1133">Transmembrane helix</keyword>
<feature type="transmembrane region" description="Helical" evidence="11">
    <location>
        <begin position="371"/>
        <end position="393"/>
    </location>
</feature>
<evidence type="ECO:0000256" key="9">
    <source>
        <dbReference type="ARBA" id="ARBA00022842"/>
    </source>
</evidence>
<dbReference type="PANTHER" id="PTHR14217:SF1">
    <property type="entry name" value="INOSITOL-TETRAKISPHOSPHATE 1-KINASE"/>
    <property type="match status" value="1"/>
</dbReference>
<feature type="compositionally biased region" description="Polar residues" evidence="10">
    <location>
        <begin position="305"/>
        <end position="314"/>
    </location>
</feature>
<evidence type="ECO:0000313" key="13">
    <source>
        <dbReference type="EMBL" id="EME32881.1"/>
    </source>
</evidence>
<evidence type="ECO:0000256" key="3">
    <source>
        <dbReference type="ARBA" id="ARBA00012017"/>
    </source>
</evidence>
<dbReference type="GO" id="GO:0005524">
    <property type="term" value="F:ATP binding"/>
    <property type="evidence" value="ECO:0007669"/>
    <property type="project" value="UniProtKB-KW"/>
</dbReference>
<evidence type="ECO:0000256" key="11">
    <source>
        <dbReference type="SAM" id="Phobius"/>
    </source>
</evidence>
<feature type="transmembrane region" description="Helical" evidence="11">
    <location>
        <begin position="405"/>
        <end position="423"/>
    </location>
</feature>
<keyword evidence="7 13" id="KW-0418">Kinase</keyword>
<accession>M2WAG9</accession>
<evidence type="ECO:0000256" key="2">
    <source>
        <dbReference type="ARBA" id="ARBA00009601"/>
    </source>
</evidence>
<dbReference type="InterPro" id="IPR008656">
    <property type="entry name" value="Inositol_tetrakis-P_1-kinase"/>
</dbReference>
<dbReference type="Pfam" id="PF05770">
    <property type="entry name" value="Ins134_P3_kin"/>
    <property type="match status" value="1"/>
</dbReference>
<feature type="compositionally biased region" description="Basic and acidic residues" evidence="10">
    <location>
        <begin position="266"/>
        <end position="277"/>
    </location>
</feature>
<proteinExistence type="inferred from homology"/>
<feature type="transmembrane region" description="Helical" evidence="11">
    <location>
        <begin position="346"/>
        <end position="366"/>
    </location>
</feature>
<dbReference type="AlphaFoldDB" id="M2WAG9"/>
<dbReference type="EC" id="2.7.1.159" evidence="3"/>
<dbReference type="PANTHER" id="PTHR14217">
    <property type="entry name" value="INOSITOL-TETRAKISPHOSPHATE 1-KINASE"/>
    <property type="match status" value="1"/>
</dbReference>
<evidence type="ECO:0000313" key="14">
    <source>
        <dbReference type="Proteomes" id="UP000030680"/>
    </source>
</evidence>
<dbReference type="GO" id="GO:0047325">
    <property type="term" value="F:inositol-3,4,5,6-tetrakisphosphate 1-kinase activity"/>
    <property type="evidence" value="ECO:0007669"/>
    <property type="project" value="InterPro"/>
</dbReference>
<organism evidence="13 14">
    <name type="scientific">Galdieria sulphuraria</name>
    <name type="common">Red alga</name>
    <dbReference type="NCBI Taxonomy" id="130081"/>
    <lineage>
        <taxon>Eukaryota</taxon>
        <taxon>Rhodophyta</taxon>
        <taxon>Bangiophyceae</taxon>
        <taxon>Galdieriales</taxon>
        <taxon>Galdieriaceae</taxon>
        <taxon>Galdieria</taxon>
    </lineage>
</organism>
<dbReference type="GO" id="GO:0000287">
    <property type="term" value="F:magnesium ion binding"/>
    <property type="evidence" value="ECO:0007669"/>
    <property type="project" value="InterPro"/>
</dbReference>
<evidence type="ECO:0000256" key="8">
    <source>
        <dbReference type="ARBA" id="ARBA00022840"/>
    </source>
</evidence>
<gene>
    <name evidence="13" type="ORF">Gasu_02310</name>
</gene>
<evidence type="ECO:0000256" key="4">
    <source>
        <dbReference type="ARBA" id="ARBA00022679"/>
    </source>
</evidence>
<keyword evidence="14" id="KW-1185">Reference proteome</keyword>
<keyword evidence="6" id="KW-0547">Nucleotide-binding</keyword>